<name>A0AC34GZ18_9BILA</name>
<evidence type="ECO:0000313" key="2">
    <source>
        <dbReference type="WBParaSite" id="ES5_v2.g9852.t1"/>
    </source>
</evidence>
<dbReference type="Proteomes" id="UP000887579">
    <property type="component" value="Unplaced"/>
</dbReference>
<evidence type="ECO:0000313" key="1">
    <source>
        <dbReference type="Proteomes" id="UP000887579"/>
    </source>
</evidence>
<protein>
    <submittedName>
        <fullName evidence="2">Uncharacterized protein</fullName>
    </submittedName>
</protein>
<dbReference type="WBParaSite" id="ES5_v2.g9852.t1">
    <property type="protein sequence ID" value="ES5_v2.g9852.t1"/>
    <property type="gene ID" value="ES5_v2.g9852"/>
</dbReference>
<proteinExistence type="predicted"/>
<reference evidence="2" key="1">
    <citation type="submission" date="2022-11" db="UniProtKB">
        <authorList>
            <consortium name="WormBaseParasite"/>
        </authorList>
    </citation>
    <scope>IDENTIFICATION</scope>
</reference>
<accession>A0AC34GZ18</accession>
<sequence length="228" mass="26426">MKQKIFKYPTHRQLRKKSESSQSSSSQEETLLATAVPVDTCHKCKVAFATDAQRSKGVAMVCTFDACPYNHRPIHRTCFDDLEKDNYHYLKHCGKKTAKWTENKIWKCMWKRAGLRLLKRQLRCPCMHGYFCRDADAYYEMKKVEEEDRYGYISDSEEIIDDEPFKFEDIRSTMEDNKKHLQQQVFDPFEHESRLVNLAASGDNGSVDPVDGDNIGGGTVKNILTMFS</sequence>
<organism evidence="1 2">
    <name type="scientific">Panagrolaimus sp. ES5</name>
    <dbReference type="NCBI Taxonomy" id="591445"/>
    <lineage>
        <taxon>Eukaryota</taxon>
        <taxon>Metazoa</taxon>
        <taxon>Ecdysozoa</taxon>
        <taxon>Nematoda</taxon>
        <taxon>Chromadorea</taxon>
        <taxon>Rhabditida</taxon>
        <taxon>Tylenchina</taxon>
        <taxon>Panagrolaimomorpha</taxon>
        <taxon>Panagrolaimoidea</taxon>
        <taxon>Panagrolaimidae</taxon>
        <taxon>Panagrolaimus</taxon>
    </lineage>
</organism>